<organism evidence="1 2">
    <name type="scientific">Novosphingobium chloroacetimidivorans</name>
    <dbReference type="NCBI Taxonomy" id="1428314"/>
    <lineage>
        <taxon>Bacteria</taxon>
        <taxon>Pseudomonadati</taxon>
        <taxon>Pseudomonadota</taxon>
        <taxon>Alphaproteobacteria</taxon>
        <taxon>Sphingomonadales</taxon>
        <taxon>Sphingomonadaceae</taxon>
        <taxon>Novosphingobium</taxon>
    </lineage>
</organism>
<accession>A0A7W7NYS9</accession>
<comment type="caution">
    <text evidence="1">The sequence shown here is derived from an EMBL/GenBank/DDBJ whole genome shotgun (WGS) entry which is preliminary data.</text>
</comment>
<dbReference type="AlphaFoldDB" id="A0A7W7NYS9"/>
<proteinExistence type="predicted"/>
<dbReference type="Proteomes" id="UP000555448">
    <property type="component" value="Unassembled WGS sequence"/>
</dbReference>
<gene>
    <name evidence="1" type="ORF">HNO88_004199</name>
</gene>
<evidence type="ECO:0000313" key="2">
    <source>
        <dbReference type="Proteomes" id="UP000555448"/>
    </source>
</evidence>
<dbReference type="EMBL" id="JACHLR010000034">
    <property type="protein sequence ID" value="MBB4860854.1"/>
    <property type="molecule type" value="Genomic_DNA"/>
</dbReference>
<reference evidence="1 2" key="1">
    <citation type="submission" date="2020-08" db="EMBL/GenBank/DDBJ databases">
        <title>Functional genomics of gut bacteria from endangered species of beetles.</title>
        <authorList>
            <person name="Carlos-Shanley C."/>
        </authorList>
    </citation>
    <scope>NUCLEOTIDE SEQUENCE [LARGE SCALE GENOMIC DNA]</scope>
    <source>
        <strain evidence="1 2">S00245</strain>
    </source>
</reference>
<name>A0A7W7NYS9_9SPHN</name>
<protein>
    <submittedName>
        <fullName evidence="1">Uncharacterized protein</fullName>
    </submittedName>
</protein>
<keyword evidence="2" id="KW-1185">Reference proteome</keyword>
<sequence>MALSPLGYRVETQVSSTVGLECFVAGTLGCWKPANGRCCCKLTFDTWLATDGFVPLQVLQGCPVSRMNERLLSGMLPRRLNGWIEGARRPPPS</sequence>
<evidence type="ECO:0000313" key="1">
    <source>
        <dbReference type="EMBL" id="MBB4860854.1"/>
    </source>
</evidence>